<dbReference type="Gene3D" id="3.40.710.10">
    <property type="entry name" value="DD-peptidase/beta-lactamase superfamily"/>
    <property type="match status" value="1"/>
</dbReference>
<dbReference type="RefSeq" id="WP_010799088.1">
    <property type="nucleotide sequence ID" value="NZ_FQYS01000006.1"/>
</dbReference>
<reference evidence="2 3" key="1">
    <citation type="submission" date="2018-06" db="EMBL/GenBank/DDBJ databases">
        <authorList>
            <consortium name="Pathogen Informatics"/>
            <person name="Doyle S."/>
        </authorList>
    </citation>
    <scope>NUCLEOTIDE SEQUENCE [LARGE SCALE GENOMIC DNA]</scope>
    <source>
        <strain evidence="2 3">NCTC11842</strain>
    </source>
</reference>
<dbReference type="Pfam" id="PF00144">
    <property type="entry name" value="Beta-lactamase"/>
    <property type="match status" value="1"/>
</dbReference>
<dbReference type="PANTHER" id="PTHR43283">
    <property type="entry name" value="BETA-LACTAMASE-RELATED"/>
    <property type="match status" value="1"/>
</dbReference>
<dbReference type="InterPro" id="IPR050789">
    <property type="entry name" value="Diverse_Enzym_Activities"/>
</dbReference>
<sequence>MTVGFVIQVSVVLVMPPILPLVRRLARFRSMGLIVLCWVSISASANPNLSQVLDGAQALGPLETVIVSHDGQVMAERGYRGHRTTTPTNIKSASKLVVSALIGIAIDKGILKGTDQTIAPLLSEDLPAKPDLRLKDITIGNLLSMQAGLASTSGPNYGAWVASRNWVKAALARPFENDPGGPMIYSTGSTHLLSAILTRQTGRSTLQLAQLWLKPLDGFAITSWSRDPQGIYIGGNEMAMSPRSLLAFGELYRRKGVTQDGSRLISSRWVEESWQVRTYSRYTGDGYGYGWFVTRIANQEVYYGWGFGGQMLYIVPRQKLTVVMTSDGSASAARSGHRDDLHRLLGSIIEIYAQ</sequence>
<dbReference type="SUPFAM" id="SSF56601">
    <property type="entry name" value="beta-lactamase/transpeptidase-like"/>
    <property type="match status" value="1"/>
</dbReference>
<organism evidence="2 3">
    <name type="scientific">Pseudomonas luteola</name>
    <dbReference type="NCBI Taxonomy" id="47886"/>
    <lineage>
        <taxon>Bacteria</taxon>
        <taxon>Pseudomonadati</taxon>
        <taxon>Pseudomonadota</taxon>
        <taxon>Gammaproteobacteria</taxon>
        <taxon>Pseudomonadales</taxon>
        <taxon>Pseudomonadaceae</taxon>
        <taxon>Pseudomonas</taxon>
    </lineage>
</organism>
<feature type="domain" description="Beta-lactamase-related" evidence="1">
    <location>
        <begin position="65"/>
        <end position="344"/>
    </location>
</feature>
<evidence type="ECO:0000313" key="3">
    <source>
        <dbReference type="Proteomes" id="UP000250443"/>
    </source>
</evidence>
<accession>A0A2X2D7Y9</accession>
<protein>
    <submittedName>
        <fullName evidence="2">Beta-lactamase</fullName>
    </submittedName>
</protein>
<dbReference type="InterPro" id="IPR001466">
    <property type="entry name" value="Beta-lactam-related"/>
</dbReference>
<name>A0A2X2D7Y9_PSELU</name>
<dbReference type="PANTHER" id="PTHR43283:SF7">
    <property type="entry name" value="BETA-LACTAMASE-RELATED DOMAIN-CONTAINING PROTEIN"/>
    <property type="match status" value="1"/>
</dbReference>
<gene>
    <name evidence="2" type="ORF">NCTC11842_05339</name>
</gene>
<dbReference type="AlphaFoldDB" id="A0A2X2D7Y9"/>
<dbReference type="EMBL" id="UAUF01000015">
    <property type="protein sequence ID" value="SPZ16308.1"/>
    <property type="molecule type" value="Genomic_DNA"/>
</dbReference>
<evidence type="ECO:0000259" key="1">
    <source>
        <dbReference type="Pfam" id="PF00144"/>
    </source>
</evidence>
<evidence type="ECO:0000313" key="2">
    <source>
        <dbReference type="EMBL" id="SPZ16308.1"/>
    </source>
</evidence>
<dbReference type="InterPro" id="IPR012338">
    <property type="entry name" value="Beta-lactam/transpept-like"/>
</dbReference>
<proteinExistence type="predicted"/>
<dbReference type="Proteomes" id="UP000250443">
    <property type="component" value="Unassembled WGS sequence"/>
</dbReference>